<comment type="caution">
    <text evidence="1">The sequence shown here is derived from an EMBL/GenBank/DDBJ whole genome shotgun (WGS) entry which is preliminary data.</text>
</comment>
<evidence type="ECO:0000313" key="2">
    <source>
        <dbReference type="Proteomes" id="UP000036923"/>
    </source>
</evidence>
<gene>
    <name evidence="1" type="ORF">Bccel_1617</name>
</gene>
<dbReference type="AlphaFoldDB" id="A0A0L6JKR9"/>
<dbReference type="SUPFAM" id="SSF57783">
    <property type="entry name" value="Zinc beta-ribbon"/>
    <property type="match status" value="1"/>
</dbReference>
<proteinExistence type="predicted"/>
<keyword evidence="2" id="KW-1185">Reference proteome</keyword>
<dbReference type="STRING" id="398512.Bccel_1617"/>
<organism evidence="1 2">
    <name type="scientific">Pseudobacteroides cellulosolvens ATCC 35603 = DSM 2933</name>
    <dbReference type="NCBI Taxonomy" id="398512"/>
    <lineage>
        <taxon>Bacteria</taxon>
        <taxon>Bacillati</taxon>
        <taxon>Bacillota</taxon>
        <taxon>Clostridia</taxon>
        <taxon>Eubacteriales</taxon>
        <taxon>Oscillospiraceae</taxon>
        <taxon>Pseudobacteroides</taxon>
    </lineage>
</organism>
<protein>
    <submittedName>
        <fullName evidence="1">Uncharacterized protein</fullName>
    </submittedName>
</protein>
<dbReference type="Proteomes" id="UP000036923">
    <property type="component" value="Unassembled WGS sequence"/>
</dbReference>
<name>A0A0L6JKR9_9FIRM</name>
<sequence length="62" mass="7438">MKVIVKMNNNKEEHDEAIREAIYKALTEYKCQKCGEVNFIPFGINMEFLMDFYKCRFCGYQN</sequence>
<dbReference type="EMBL" id="LGTC01000001">
    <property type="protein sequence ID" value="KNY26355.1"/>
    <property type="molecule type" value="Genomic_DNA"/>
</dbReference>
<evidence type="ECO:0000313" key="1">
    <source>
        <dbReference type="EMBL" id="KNY26355.1"/>
    </source>
</evidence>
<reference evidence="2" key="1">
    <citation type="submission" date="2015-07" db="EMBL/GenBank/DDBJ databases">
        <title>Near-Complete Genome Sequence of the Cellulolytic Bacterium Bacteroides (Pseudobacteroides) cellulosolvens ATCC 35603.</title>
        <authorList>
            <person name="Dassa B."/>
            <person name="Utturkar S.M."/>
            <person name="Klingeman D.M."/>
            <person name="Hurt R.A."/>
            <person name="Keller M."/>
            <person name="Xu J."/>
            <person name="Reddy Y.H.K."/>
            <person name="Borovok I."/>
            <person name="Grinberg I.R."/>
            <person name="Lamed R."/>
            <person name="Zhivin O."/>
            <person name="Bayer E.A."/>
            <person name="Brown S.D."/>
        </authorList>
    </citation>
    <scope>NUCLEOTIDE SEQUENCE [LARGE SCALE GENOMIC DNA]</scope>
    <source>
        <strain evidence="2">DSM 2933</strain>
    </source>
</reference>
<accession>A0A0L6JKR9</accession>